<dbReference type="PROSITE" id="PS51186">
    <property type="entry name" value="GNAT"/>
    <property type="match status" value="1"/>
</dbReference>
<dbReference type="AlphaFoldDB" id="A0A1M6GUV5"/>
<protein>
    <submittedName>
        <fullName evidence="2">Acetyltransferase (GNAT) family</fullName>
    </submittedName>
</protein>
<keyword evidence="3" id="KW-1185">Reference proteome</keyword>
<dbReference type="InterPro" id="IPR016181">
    <property type="entry name" value="Acyl_CoA_acyltransferase"/>
</dbReference>
<dbReference type="Gene3D" id="3.40.630.30">
    <property type="match status" value="1"/>
</dbReference>
<dbReference type="OrthoDB" id="8750087at2"/>
<keyword evidence="2" id="KW-0808">Transferase</keyword>
<sequence>MKETIDRGTLKRTIVLDEEYEMHFLDESNIDEIVDLQNEVASCLKNPETFAMDSREFILNEVLHKDKGRAIGVFAHNRLIAFRTVSFPGMSQSNMGRELGLSEGELEHVVHLEATVVHPEYRGNKLQAKMMKHTFNIVYRMGYYHVLCTVSPFNYPSLKNVIDGGLVIKALGQREGPYNGKWRFLLHRDLRYTATKEYRCSIEVENEKLHKQKEILNKGYEGFLISRSRYMNDEFMIHYGIPYENDMKCDNRLS</sequence>
<accession>A0A1M6GUV5</accession>
<reference evidence="2 3" key="1">
    <citation type="submission" date="2016-11" db="EMBL/GenBank/DDBJ databases">
        <authorList>
            <person name="Jaros S."/>
            <person name="Januszkiewicz K."/>
            <person name="Wedrychowicz H."/>
        </authorList>
    </citation>
    <scope>NUCLEOTIDE SEQUENCE [LARGE SCALE GENOMIC DNA]</scope>
    <source>
        <strain evidence="2 3">DSM 19022</strain>
    </source>
</reference>
<evidence type="ECO:0000313" key="3">
    <source>
        <dbReference type="Proteomes" id="UP000184442"/>
    </source>
</evidence>
<organism evidence="2 3">
    <name type="scientific">Lutispora thermophila DSM 19022</name>
    <dbReference type="NCBI Taxonomy" id="1122184"/>
    <lineage>
        <taxon>Bacteria</taxon>
        <taxon>Bacillati</taxon>
        <taxon>Bacillota</taxon>
        <taxon>Clostridia</taxon>
        <taxon>Lutisporales</taxon>
        <taxon>Lutisporaceae</taxon>
        <taxon>Lutispora</taxon>
    </lineage>
</organism>
<dbReference type="GO" id="GO:0016747">
    <property type="term" value="F:acyltransferase activity, transferring groups other than amino-acyl groups"/>
    <property type="evidence" value="ECO:0007669"/>
    <property type="project" value="InterPro"/>
</dbReference>
<feature type="domain" description="N-acetyltransferase" evidence="1">
    <location>
        <begin position="20"/>
        <end position="191"/>
    </location>
</feature>
<dbReference type="STRING" id="1122184.SAMN02745176_02521"/>
<dbReference type="Pfam" id="PF00583">
    <property type="entry name" value="Acetyltransf_1"/>
    <property type="match status" value="1"/>
</dbReference>
<dbReference type="Proteomes" id="UP000184442">
    <property type="component" value="Unassembled WGS sequence"/>
</dbReference>
<dbReference type="SUPFAM" id="SSF55729">
    <property type="entry name" value="Acyl-CoA N-acyltransferases (Nat)"/>
    <property type="match status" value="1"/>
</dbReference>
<proteinExistence type="predicted"/>
<dbReference type="InterPro" id="IPR000182">
    <property type="entry name" value="GNAT_dom"/>
</dbReference>
<evidence type="ECO:0000313" key="2">
    <source>
        <dbReference type="EMBL" id="SHJ13675.1"/>
    </source>
</evidence>
<dbReference type="EMBL" id="FQZS01000017">
    <property type="protein sequence ID" value="SHJ13675.1"/>
    <property type="molecule type" value="Genomic_DNA"/>
</dbReference>
<evidence type="ECO:0000259" key="1">
    <source>
        <dbReference type="PROSITE" id="PS51186"/>
    </source>
</evidence>
<dbReference type="RefSeq" id="WP_073026543.1">
    <property type="nucleotide sequence ID" value="NZ_FQZS01000017.1"/>
</dbReference>
<gene>
    <name evidence="2" type="ORF">SAMN02745176_02521</name>
</gene>
<name>A0A1M6GUV5_9FIRM</name>